<evidence type="ECO:0000256" key="1">
    <source>
        <dbReference type="SAM" id="Phobius"/>
    </source>
</evidence>
<dbReference type="OrthoDB" id="1257851at2"/>
<keyword evidence="1" id="KW-0812">Transmembrane</keyword>
<organism evidence="2 3">
    <name type="scientific">Capnocytophaga felis</name>
    <dbReference type="NCBI Taxonomy" id="2267611"/>
    <lineage>
        <taxon>Bacteria</taxon>
        <taxon>Pseudomonadati</taxon>
        <taxon>Bacteroidota</taxon>
        <taxon>Flavobacteriia</taxon>
        <taxon>Flavobacteriales</taxon>
        <taxon>Flavobacteriaceae</taxon>
        <taxon>Capnocytophaga</taxon>
    </lineage>
</organism>
<keyword evidence="1" id="KW-0472">Membrane</keyword>
<sequence>MNFIYPILFILLFIAVYWIQNAIYDRTARKKLNKIKDLGLKLNYTLYSVKCETFISSRGAGRGQHKYRFRLADLYFYENALVIAGYFKIGKYKSYKTVLFLSNDNKLILNRHNIEVKTPKKVNLNSFNNDVYIEFIISNFIETSVEIRLKHLSEEEKKQIRITTTNTPPFSFS</sequence>
<dbReference type="Proteomes" id="UP000398217">
    <property type="component" value="Unassembled WGS sequence"/>
</dbReference>
<dbReference type="EMBL" id="BLBC01000005">
    <property type="protein sequence ID" value="GET45617.1"/>
    <property type="molecule type" value="Genomic_DNA"/>
</dbReference>
<keyword evidence="3" id="KW-1185">Reference proteome</keyword>
<dbReference type="RefSeq" id="WP_155284257.1">
    <property type="nucleotide sequence ID" value="NZ_BLBC01000005.1"/>
</dbReference>
<name>A0A5M4B8T4_9FLAO</name>
<proteinExistence type="predicted"/>
<evidence type="ECO:0000313" key="3">
    <source>
        <dbReference type="Proteomes" id="UP000398217"/>
    </source>
</evidence>
<feature type="transmembrane region" description="Helical" evidence="1">
    <location>
        <begin position="6"/>
        <end position="24"/>
    </location>
</feature>
<keyword evidence="1" id="KW-1133">Transmembrane helix</keyword>
<gene>
    <name evidence="2" type="ORF">RCZ01_09190</name>
</gene>
<evidence type="ECO:0000313" key="2">
    <source>
        <dbReference type="EMBL" id="GET45617.1"/>
    </source>
</evidence>
<reference evidence="3" key="1">
    <citation type="journal article" date="2020" name="Int. J. Syst. Evol. Microbiol.">
        <title>Capnocytophaga felis sp. nov. isolated from the feline oral cavity.</title>
        <authorList>
            <person name="Suzuki M."/>
            <person name="Umeda K."/>
            <person name="Kimura M."/>
            <person name="Imaoka K."/>
            <person name="Morikawa S."/>
            <person name="Maeda K."/>
        </authorList>
    </citation>
    <scope>NUCLEOTIDE SEQUENCE [LARGE SCALE GENOMIC DNA]</scope>
    <source>
        <strain evidence="3">KC07070</strain>
    </source>
</reference>
<dbReference type="AlphaFoldDB" id="A0A5M4B8T4"/>
<protein>
    <submittedName>
        <fullName evidence="2">Uncharacterized protein</fullName>
    </submittedName>
</protein>
<comment type="caution">
    <text evidence="2">The sequence shown here is derived from an EMBL/GenBank/DDBJ whole genome shotgun (WGS) entry which is preliminary data.</text>
</comment>
<accession>A0A5M4B8T4</accession>